<dbReference type="Proteomes" id="UP000825935">
    <property type="component" value="Chromosome 29"/>
</dbReference>
<proteinExistence type="predicted"/>
<dbReference type="EMBL" id="CM035434">
    <property type="protein sequence ID" value="KAH7292091.1"/>
    <property type="molecule type" value="Genomic_DNA"/>
</dbReference>
<dbReference type="InterPro" id="IPR008972">
    <property type="entry name" value="Cupredoxin"/>
</dbReference>
<protein>
    <recommendedName>
        <fullName evidence="3">Phytocyanin domain-containing protein</fullName>
    </recommendedName>
</protein>
<dbReference type="PROSITE" id="PS51485">
    <property type="entry name" value="PHYTOCYANIN"/>
    <property type="match status" value="1"/>
</dbReference>
<organism evidence="4 5">
    <name type="scientific">Ceratopteris richardii</name>
    <name type="common">Triangle waterfern</name>
    <dbReference type="NCBI Taxonomy" id="49495"/>
    <lineage>
        <taxon>Eukaryota</taxon>
        <taxon>Viridiplantae</taxon>
        <taxon>Streptophyta</taxon>
        <taxon>Embryophyta</taxon>
        <taxon>Tracheophyta</taxon>
        <taxon>Polypodiopsida</taxon>
        <taxon>Polypodiidae</taxon>
        <taxon>Polypodiales</taxon>
        <taxon>Pteridineae</taxon>
        <taxon>Pteridaceae</taxon>
        <taxon>Parkerioideae</taxon>
        <taxon>Ceratopteris</taxon>
    </lineage>
</organism>
<dbReference type="FunFam" id="2.60.40.420:FF:000034">
    <property type="entry name" value="Cupredoxin superfamily protein"/>
    <property type="match status" value="1"/>
</dbReference>
<keyword evidence="2" id="KW-0325">Glycoprotein</keyword>
<evidence type="ECO:0000256" key="2">
    <source>
        <dbReference type="ARBA" id="ARBA00023180"/>
    </source>
</evidence>
<dbReference type="InterPro" id="IPR003245">
    <property type="entry name" value="Phytocyanin_dom"/>
</dbReference>
<dbReference type="InterPro" id="IPR039391">
    <property type="entry name" value="Phytocyanin-like"/>
</dbReference>
<dbReference type="PANTHER" id="PTHR33021:SF339">
    <property type="entry name" value="OS07G0570600 PROTEIN"/>
    <property type="match status" value="1"/>
</dbReference>
<dbReference type="OrthoDB" id="1933492at2759"/>
<keyword evidence="5" id="KW-1185">Reference proteome</keyword>
<gene>
    <name evidence="4" type="ORF">KP509_29G051400</name>
</gene>
<evidence type="ECO:0000313" key="4">
    <source>
        <dbReference type="EMBL" id="KAH7292091.1"/>
    </source>
</evidence>
<dbReference type="CDD" id="cd04216">
    <property type="entry name" value="Phytocyanin"/>
    <property type="match status" value="1"/>
</dbReference>
<comment type="caution">
    <text evidence="4">The sequence shown here is derived from an EMBL/GenBank/DDBJ whole genome shotgun (WGS) entry which is preliminary data.</text>
</comment>
<accession>A0A8T2R8K7</accession>
<evidence type="ECO:0000313" key="5">
    <source>
        <dbReference type="Proteomes" id="UP000825935"/>
    </source>
</evidence>
<dbReference type="AlphaFoldDB" id="A0A8T2R8K7"/>
<dbReference type="PANTHER" id="PTHR33021">
    <property type="entry name" value="BLUE COPPER PROTEIN"/>
    <property type="match status" value="1"/>
</dbReference>
<evidence type="ECO:0000256" key="1">
    <source>
        <dbReference type="ARBA" id="ARBA00023157"/>
    </source>
</evidence>
<sequence length="177" mass="19764">MKLSFRNRGCWLAAMATILWLSWEGIVVGATIWTVGDSAGWAAIDYKNWISGKTFREGDVLYFAYAEGAHDVTEVSEEEYTSCESTYATNRWINGNTSVTLVGSMTTHYFICSFPGHCPPMRIAIYVLPSLNSPSSHMDSNSNRSPVASTGISYRETTHWTSLPYIITTYALVYLTK</sequence>
<dbReference type="Pfam" id="PF02298">
    <property type="entry name" value="Cu_bind_like"/>
    <property type="match status" value="1"/>
</dbReference>
<reference evidence="4" key="1">
    <citation type="submission" date="2021-08" db="EMBL/GenBank/DDBJ databases">
        <title>WGS assembly of Ceratopteris richardii.</title>
        <authorList>
            <person name="Marchant D.B."/>
            <person name="Chen G."/>
            <person name="Jenkins J."/>
            <person name="Shu S."/>
            <person name="Leebens-Mack J."/>
            <person name="Grimwood J."/>
            <person name="Schmutz J."/>
            <person name="Soltis P."/>
            <person name="Soltis D."/>
            <person name="Chen Z.-H."/>
        </authorList>
    </citation>
    <scope>NUCLEOTIDE SEQUENCE</scope>
    <source>
        <strain evidence="4">Whitten #5841</strain>
        <tissue evidence="4">Leaf</tissue>
    </source>
</reference>
<dbReference type="Gene3D" id="2.60.40.420">
    <property type="entry name" value="Cupredoxins - blue copper proteins"/>
    <property type="match status" value="1"/>
</dbReference>
<dbReference type="SUPFAM" id="SSF49503">
    <property type="entry name" value="Cupredoxins"/>
    <property type="match status" value="1"/>
</dbReference>
<keyword evidence="1" id="KW-1015">Disulfide bond</keyword>
<evidence type="ECO:0000259" key="3">
    <source>
        <dbReference type="PROSITE" id="PS51485"/>
    </source>
</evidence>
<dbReference type="GO" id="GO:0005886">
    <property type="term" value="C:plasma membrane"/>
    <property type="evidence" value="ECO:0007669"/>
    <property type="project" value="TreeGrafter"/>
</dbReference>
<dbReference type="GO" id="GO:0009055">
    <property type="term" value="F:electron transfer activity"/>
    <property type="evidence" value="ECO:0007669"/>
    <property type="project" value="InterPro"/>
</dbReference>
<name>A0A8T2R8K7_CERRI</name>
<dbReference type="OMA" id="WINGNTS"/>
<feature type="domain" description="Phytocyanin" evidence="3">
    <location>
        <begin position="31"/>
        <end position="131"/>
    </location>
</feature>